<evidence type="ECO:0000256" key="2">
    <source>
        <dbReference type="ARBA" id="ARBA00022555"/>
    </source>
</evidence>
<organism evidence="12">
    <name type="scientific">Mesocestoides corti</name>
    <name type="common">Flatworm</name>
    <dbReference type="NCBI Taxonomy" id="53468"/>
    <lineage>
        <taxon>Eukaryota</taxon>
        <taxon>Metazoa</taxon>
        <taxon>Spiralia</taxon>
        <taxon>Lophotrochozoa</taxon>
        <taxon>Platyhelminthes</taxon>
        <taxon>Cestoda</taxon>
        <taxon>Eucestoda</taxon>
        <taxon>Cyclophyllidea</taxon>
        <taxon>Mesocestoididae</taxon>
        <taxon>Mesocestoides</taxon>
    </lineage>
</organism>
<feature type="binding site" evidence="7">
    <location>
        <begin position="54"/>
        <end position="56"/>
    </location>
    <ligand>
        <name>ATP</name>
        <dbReference type="ChEBI" id="CHEBI:30616"/>
    </ligand>
</feature>
<dbReference type="Pfam" id="PF01171">
    <property type="entry name" value="ATP_bind_3"/>
    <property type="match status" value="1"/>
</dbReference>
<dbReference type="GO" id="GO:0016779">
    <property type="term" value="F:nucleotidyltransferase activity"/>
    <property type="evidence" value="ECO:0007669"/>
    <property type="project" value="UniProtKB-UniRule"/>
</dbReference>
<dbReference type="EC" id="2.7.7.-" evidence="6"/>
<keyword evidence="7" id="KW-0067">ATP-binding</keyword>
<dbReference type="HAMAP" id="MF_03053">
    <property type="entry name" value="CTU1"/>
    <property type="match status" value="1"/>
</dbReference>
<dbReference type="AlphaFoldDB" id="A0A0R3UDZ3"/>
<feature type="domain" description="tRNA(Ile)-lysidine/2-thiocytidine synthase N-terminal" evidence="8">
    <location>
        <begin position="50"/>
        <end position="238"/>
    </location>
</feature>
<sequence>MLVCERCGSKGFIRRPKTGNVLCRDCFLWCFEEEVHWTIKTAKLLNRGDKVAIGASGGKDSTVLAYVMKLLNDRHDYGVELILLSIDEGISGYRDDSLETVKRNKEQYGLPLKVLSYKDLYGWSMDDIVKKIGLKNNCTFCGVFRRQALDRGAAIVGANKICTGHNADDVAETVIMNVLRCDIGRLQRCTGIVTGADGTLPRFKPFKYAYEKEIVMYAIARKLDYFSTECKYAPNAYRGFARAYIKDLEKLRPRSILDIISSGEQMVIRQGVKKPTQGTCSACGYISSQKFCQACVLLKTLNDGLPAVQIGENAMTPQALMKTRSNQASAEITESLASLTIDSKIDAPPRRVTSSPNPGSR</sequence>
<proteinExistence type="inferred from homology"/>
<dbReference type="Proteomes" id="UP000267029">
    <property type="component" value="Unassembled WGS sequence"/>
</dbReference>
<dbReference type="EMBL" id="UXSR01005182">
    <property type="protein sequence ID" value="VDD79159.1"/>
    <property type="molecule type" value="Genomic_DNA"/>
</dbReference>
<evidence type="ECO:0000313" key="10">
    <source>
        <dbReference type="EMBL" id="VDD79159.1"/>
    </source>
</evidence>
<dbReference type="PIRSF" id="PIRSF004976">
    <property type="entry name" value="ATPase_YdaO"/>
    <property type="match status" value="1"/>
</dbReference>
<feature type="binding site" evidence="7">
    <location>
        <position position="164"/>
    </location>
    <ligand>
        <name>ATP</name>
        <dbReference type="ChEBI" id="CHEBI:30616"/>
    </ligand>
</feature>
<dbReference type="FunFam" id="3.40.50.620:FF:000054">
    <property type="entry name" value="Cytoplasmic tRNA 2-thiolation protein 1"/>
    <property type="match status" value="1"/>
</dbReference>
<feature type="binding site" evidence="7">
    <location>
        <position position="60"/>
    </location>
    <ligand>
        <name>ATP</name>
        <dbReference type="ChEBI" id="CHEBI:30616"/>
    </ligand>
</feature>
<evidence type="ECO:0000256" key="6">
    <source>
        <dbReference type="HAMAP-Rule" id="MF_03053"/>
    </source>
</evidence>
<dbReference type="GO" id="GO:0002143">
    <property type="term" value="P:tRNA wobble position uridine thiolation"/>
    <property type="evidence" value="ECO:0007669"/>
    <property type="project" value="TreeGrafter"/>
</dbReference>
<dbReference type="GO" id="GO:0005739">
    <property type="term" value="C:mitochondrion"/>
    <property type="evidence" value="ECO:0007669"/>
    <property type="project" value="TreeGrafter"/>
</dbReference>
<accession>A0A0R3UDZ3</accession>
<dbReference type="InterPro" id="IPR032442">
    <property type="entry name" value="CTU1_C"/>
</dbReference>
<dbReference type="WBParaSite" id="MCU_000075-RC">
    <property type="protein sequence ID" value="MCU_000075-RC"/>
    <property type="gene ID" value="MCU_000075"/>
</dbReference>
<keyword evidence="7" id="KW-0547">Nucleotide-binding</keyword>
<keyword evidence="4 6" id="KW-0819">tRNA processing</keyword>
<dbReference type="GO" id="GO:0032447">
    <property type="term" value="P:protein urmylation"/>
    <property type="evidence" value="ECO:0007669"/>
    <property type="project" value="UniProtKB-UniRule"/>
</dbReference>
<dbReference type="SUPFAM" id="SSF52402">
    <property type="entry name" value="Adenine nucleotide alpha hydrolases-like"/>
    <property type="match status" value="1"/>
</dbReference>
<dbReference type="PANTHER" id="PTHR11807">
    <property type="entry name" value="ATPASES OF THE PP SUPERFAMILY-RELATED"/>
    <property type="match status" value="1"/>
</dbReference>
<feature type="domain" description="Cytoplasmic tRNA 2-thiolation protein 1 C-terminal" evidence="9">
    <location>
        <begin position="278"/>
        <end position="309"/>
    </location>
</feature>
<dbReference type="NCBIfam" id="TIGR00269">
    <property type="entry name" value="TIGR00269 family protein"/>
    <property type="match status" value="1"/>
</dbReference>
<dbReference type="Gene3D" id="3.40.50.620">
    <property type="entry name" value="HUPs"/>
    <property type="match status" value="1"/>
</dbReference>
<comment type="function">
    <text evidence="6">Plays a central role in 2-thiolation of mcm(5)S(2)U at tRNA wobble positions of tRNA(Lys), tRNA(Glu) and tRNA(Gln). Directly binds tRNAs and probably acts by catalyzing adenylation of tRNAs, an intermediate required for 2-thiolation. It is unclear whether it acts as a sulfurtransferase that transfers sulfur from thiocarboxylated URM1 onto the uridine of tRNAs at wobble position.</text>
</comment>
<dbReference type="InterPro" id="IPR035107">
    <property type="entry name" value="tRNA_thiolation_TtcA_Ctu1"/>
</dbReference>
<gene>
    <name evidence="10" type="ORF">MCOS_LOCUS5162</name>
</gene>
<dbReference type="InterPro" id="IPR014729">
    <property type="entry name" value="Rossmann-like_a/b/a_fold"/>
</dbReference>
<feature type="binding site" evidence="7">
    <location>
        <position position="86"/>
    </location>
    <ligand>
        <name>ATP</name>
        <dbReference type="ChEBI" id="CHEBI:30616"/>
    </ligand>
</feature>
<keyword evidence="11" id="KW-1185">Reference proteome</keyword>
<dbReference type="InterPro" id="IPR011063">
    <property type="entry name" value="TilS/TtcA_N"/>
</dbReference>
<comment type="subcellular location">
    <subcellularLocation>
        <location evidence="6">Cytoplasm</location>
    </subcellularLocation>
</comment>
<comment type="pathway">
    <text evidence="6">tRNA modification; 5-methoxycarbonylmethyl-2-thiouridine-tRNA biosynthesis.</text>
</comment>
<evidence type="ECO:0000256" key="1">
    <source>
        <dbReference type="ARBA" id="ARBA00022490"/>
    </source>
</evidence>
<evidence type="ECO:0000259" key="8">
    <source>
        <dbReference type="Pfam" id="PF01171"/>
    </source>
</evidence>
<dbReference type="Pfam" id="PF16503">
    <property type="entry name" value="zn-ribbon_14"/>
    <property type="match status" value="1"/>
</dbReference>
<dbReference type="InterPro" id="IPR056369">
    <property type="entry name" value="CTU1-like_ATP-bd"/>
</dbReference>
<keyword evidence="5 6" id="KW-0694">RNA-binding</keyword>
<keyword evidence="1 6" id="KW-0963">Cytoplasm</keyword>
<dbReference type="GO" id="GO:0000049">
    <property type="term" value="F:tRNA binding"/>
    <property type="evidence" value="ECO:0007669"/>
    <property type="project" value="UniProtKB-UniRule"/>
</dbReference>
<name>A0A0R3UDZ3_MESCO</name>
<dbReference type="InterPro" id="IPR000541">
    <property type="entry name" value="Ncs6/Tuc1/Ctu1"/>
</dbReference>
<keyword evidence="3 6" id="KW-0808">Transferase</keyword>
<keyword evidence="2 6" id="KW-0820">tRNA-binding</keyword>
<evidence type="ECO:0000313" key="12">
    <source>
        <dbReference type="WBParaSite" id="MCU_000075-RC"/>
    </source>
</evidence>
<dbReference type="GO" id="GO:0005524">
    <property type="term" value="F:ATP binding"/>
    <property type="evidence" value="ECO:0007669"/>
    <property type="project" value="UniProtKB-KW"/>
</dbReference>
<dbReference type="STRING" id="53468.A0A0R3UDZ3"/>
<evidence type="ECO:0000313" key="11">
    <source>
        <dbReference type="Proteomes" id="UP000267029"/>
    </source>
</evidence>
<protein>
    <recommendedName>
        <fullName evidence="6">Cytoplasmic tRNA 2-thiolation protein 1</fullName>
        <ecNumber evidence="6">2.7.7.-</ecNumber>
    </recommendedName>
    <alternativeName>
        <fullName evidence="6">Cytoplasmic tRNA adenylyltransferase 1</fullName>
    </alternativeName>
</protein>
<evidence type="ECO:0000259" key="9">
    <source>
        <dbReference type="Pfam" id="PF16503"/>
    </source>
</evidence>
<dbReference type="OrthoDB" id="198857at2759"/>
<feature type="binding site" evidence="7">
    <location>
        <position position="169"/>
    </location>
    <ligand>
        <name>ATP</name>
        <dbReference type="ChEBI" id="CHEBI:30616"/>
    </ligand>
</feature>
<evidence type="ECO:0000256" key="7">
    <source>
        <dbReference type="PIRSR" id="PIRSR004976-51"/>
    </source>
</evidence>
<comment type="similarity">
    <text evidence="6">Belongs to the TtcA family. CTU1/NCS6/ATPBD3 subfamily.</text>
</comment>
<dbReference type="GO" id="GO:0002144">
    <property type="term" value="C:cytosolic tRNA wobble base thiouridylase complex"/>
    <property type="evidence" value="ECO:0007669"/>
    <property type="project" value="TreeGrafter"/>
</dbReference>
<dbReference type="PANTHER" id="PTHR11807:SF12">
    <property type="entry name" value="CYTOPLASMIC TRNA 2-THIOLATION PROTEIN 1"/>
    <property type="match status" value="1"/>
</dbReference>
<reference evidence="12" key="2">
    <citation type="submission" date="2019-11" db="UniProtKB">
        <authorList>
            <consortium name="WormBaseParasite"/>
        </authorList>
    </citation>
    <scope>IDENTIFICATION</scope>
</reference>
<reference evidence="10 11" key="1">
    <citation type="submission" date="2018-10" db="EMBL/GenBank/DDBJ databases">
        <authorList>
            <consortium name="Pathogen Informatics"/>
        </authorList>
    </citation>
    <scope>NUCLEOTIDE SEQUENCE [LARGE SCALE GENOMIC DNA]</scope>
</reference>
<dbReference type="CDD" id="cd01713">
    <property type="entry name" value="CTU1-like"/>
    <property type="match status" value="1"/>
</dbReference>
<evidence type="ECO:0000256" key="3">
    <source>
        <dbReference type="ARBA" id="ARBA00022679"/>
    </source>
</evidence>
<evidence type="ECO:0000256" key="4">
    <source>
        <dbReference type="ARBA" id="ARBA00022694"/>
    </source>
</evidence>
<evidence type="ECO:0000256" key="5">
    <source>
        <dbReference type="ARBA" id="ARBA00022884"/>
    </source>
</evidence>
<dbReference type="UniPathway" id="UPA00988"/>